<feature type="domain" description="Translation elongation factor EFTs/EF1B dimerisation" evidence="6">
    <location>
        <begin position="70"/>
        <end position="147"/>
    </location>
</feature>
<comment type="similarity">
    <text evidence="1 5">Belongs to the EF-Ts family.</text>
</comment>
<dbReference type="InterPro" id="IPR036402">
    <property type="entry name" value="EF-Ts_dimer_sf"/>
</dbReference>
<dbReference type="SUPFAM" id="SSF54713">
    <property type="entry name" value="Elongation factor Ts (EF-Ts), dimerisation domain"/>
    <property type="match status" value="1"/>
</dbReference>
<dbReference type="InterPro" id="IPR009060">
    <property type="entry name" value="UBA-like_sf"/>
</dbReference>
<dbReference type="Gene3D" id="3.30.479.20">
    <property type="entry name" value="Elongation factor Ts, dimerisation domain"/>
    <property type="match status" value="1"/>
</dbReference>
<dbReference type="PANTHER" id="PTHR11741:SF0">
    <property type="entry name" value="ELONGATION FACTOR TS, MITOCHONDRIAL"/>
    <property type="match status" value="1"/>
</dbReference>
<dbReference type="FunFam" id="1.10.8.10:FF:000001">
    <property type="entry name" value="Elongation factor Ts"/>
    <property type="match status" value="1"/>
</dbReference>
<dbReference type="PANTHER" id="PTHR11741">
    <property type="entry name" value="ELONGATION FACTOR TS"/>
    <property type="match status" value="1"/>
</dbReference>
<dbReference type="AlphaFoldDB" id="A0A1G2CI39"/>
<evidence type="ECO:0000259" key="6">
    <source>
        <dbReference type="Pfam" id="PF00889"/>
    </source>
</evidence>
<dbReference type="GO" id="GO:0005737">
    <property type="term" value="C:cytoplasm"/>
    <property type="evidence" value="ECO:0007669"/>
    <property type="project" value="UniProtKB-SubCell"/>
</dbReference>
<dbReference type="SUPFAM" id="SSF46934">
    <property type="entry name" value="UBA-like"/>
    <property type="match status" value="1"/>
</dbReference>
<feature type="region of interest" description="Involved in Mg(2+) ion dislocation from EF-Tu" evidence="5">
    <location>
        <begin position="79"/>
        <end position="82"/>
    </location>
</feature>
<dbReference type="Gene3D" id="1.10.8.10">
    <property type="entry name" value="DNA helicase RuvA subunit, C-terminal domain"/>
    <property type="match status" value="1"/>
</dbReference>
<dbReference type="STRING" id="1798649.A3B13_03865"/>
<organism evidence="7 8">
    <name type="scientific">Candidatus Liptonbacteria bacterium RIFCSPLOWO2_01_FULL_45_15</name>
    <dbReference type="NCBI Taxonomy" id="1798649"/>
    <lineage>
        <taxon>Bacteria</taxon>
        <taxon>Candidatus Liptoniibacteriota</taxon>
    </lineage>
</organism>
<evidence type="ECO:0000256" key="3">
    <source>
        <dbReference type="ARBA" id="ARBA00022768"/>
    </source>
</evidence>
<dbReference type="NCBIfam" id="TIGR00116">
    <property type="entry name" value="tsf"/>
    <property type="match status" value="1"/>
</dbReference>
<accession>A0A1G2CI39</accession>
<name>A0A1G2CI39_9BACT</name>
<dbReference type="EMBL" id="MHKZ01000011">
    <property type="protein sequence ID" value="OGZ00897.1"/>
    <property type="molecule type" value="Genomic_DNA"/>
</dbReference>
<dbReference type="Proteomes" id="UP000176287">
    <property type="component" value="Unassembled WGS sequence"/>
</dbReference>
<evidence type="ECO:0000256" key="4">
    <source>
        <dbReference type="ARBA" id="ARBA00022917"/>
    </source>
</evidence>
<evidence type="ECO:0000256" key="2">
    <source>
        <dbReference type="ARBA" id="ARBA00016956"/>
    </source>
</evidence>
<comment type="function">
    <text evidence="5">Associates with the EF-Tu.GDP complex and induces the exchange of GDP to GTP. It remains bound to the aminoacyl-tRNA.EF-Tu.GTP complex up to the GTP hydrolysis stage on the ribosome.</text>
</comment>
<evidence type="ECO:0000313" key="8">
    <source>
        <dbReference type="Proteomes" id="UP000176287"/>
    </source>
</evidence>
<dbReference type="HAMAP" id="MF_00050">
    <property type="entry name" value="EF_Ts"/>
    <property type="match status" value="1"/>
</dbReference>
<dbReference type="Pfam" id="PF00889">
    <property type="entry name" value="EF_TS"/>
    <property type="match status" value="1"/>
</dbReference>
<evidence type="ECO:0000256" key="5">
    <source>
        <dbReference type="HAMAP-Rule" id="MF_00050"/>
    </source>
</evidence>
<reference evidence="7 8" key="1">
    <citation type="journal article" date="2016" name="Nat. Commun.">
        <title>Thousands of microbial genomes shed light on interconnected biogeochemical processes in an aquifer system.</title>
        <authorList>
            <person name="Anantharaman K."/>
            <person name="Brown C.T."/>
            <person name="Hug L.A."/>
            <person name="Sharon I."/>
            <person name="Castelle C.J."/>
            <person name="Probst A.J."/>
            <person name="Thomas B.C."/>
            <person name="Singh A."/>
            <person name="Wilkins M.J."/>
            <person name="Karaoz U."/>
            <person name="Brodie E.L."/>
            <person name="Williams K.H."/>
            <person name="Hubbard S.S."/>
            <person name="Banfield J.F."/>
        </authorList>
    </citation>
    <scope>NUCLEOTIDE SEQUENCE [LARGE SCALE GENOMIC DNA]</scope>
</reference>
<keyword evidence="4 5" id="KW-0648">Protein biosynthesis</keyword>
<keyword evidence="5" id="KW-0963">Cytoplasm</keyword>
<keyword evidence="3 5" id="KW-0251">Elongation factor</keyword>
<dbReference type="GO" id="GO:0003746">
    <property type="term" value="F:translation elongation factor activity"/>
    <property type="evidence" value="ECO:0007669"/>
    <property type="project" value="UniProtKB-UniRule"/>
</dbReference>
<evidence type="ECO:0000256" key="1">
    <source>
        <dbReference type="ARBA" id="ARBA00005532"/>
    </source>
</evidence>
<comment type="subcellular location">
    <subcellularLocation>
        <location evidence="5">Cytoplasm</location>
    </subcellularLocation>
</comment>
<protein>
    <recommendedName>
        <fullName evidence="2 5">Elongation factor Ts</fullName>
        <shortName evidence="5">EF-Ts</shortName>
    </recommendedName>
</protein>
<proteinExistence type="inferred from homology"/>
<gene>
    <name evidence="5" type="primary">tsf</name>
    <name evidence="7" type="ORF">A3B13_03865</name>
</gene>
<sequence>MSAVDDIKKLREVTGAGVMECKKAFSESRGDFDVAVKIIHESGLAKVEKRAGREAGAGLIQSYVHNERIGVILDVRAETDFVVRSEPFKKLAKDLAMQVAAANPTNVDELLKQPYIKDESKTVEELIKTVIAQVGENVKVRAFSRLEI</sequence>
<evidence type="ECO:0000313" key="7">
    <source>
        <dbReference type="EMBL" id="OGZ00897.1"/>
    </source>
</evidence>
<comment type="caution">
    <text evidence="7">The sequence shown here is derived from an EMBL/GenBank/DDBJ whole genome shotgun (WGS) entry which is preliminary data.</text>
</comment>
<dbReference type="CDD" id="cd14275">
    <property type="entry name" value="UBA_EF-Ts"/>
    <property type="match status" value="1"/>
</dbReference>
<dbReference type="InterPro" id="IPR014039">
    <property type="entry name" value="Transl_elong_EFTs/EF1B_dimer"/>
</dbReference>
<dbReference type="InterPro" id="IPR001816">
    <property type="entry name" value="Transl_elong_EFTs/EF1B"/>
</dbReference>